<dbReference type="Proteomes" id="UP001158050">
    <property type="component" value="Unassembled WGS sequence"/>
</dbReference>
<sequence length="112" mass="12560">MVNVPNKLVNKNSNLTNELVNKSSIEFQYCFLGDYNQDFDFNYKMGEAGRGLEGTGRDYEGMGDDLLRDGDRVHANNMDDSLAPTPSPNGSGFAWGFSAIAEAFKDFLDFWR</sequence>
<keyword evidence="2" id="KW-1185">Reference proteome</keyword>
<dbReference type="EMBL" id="FXUO01000002">
    <property type="protein sequence ID" value="SMP90444.1"/>
    <property type="molecule type" value="Genomic_DNA"/>
</dbReference>
<comment type="caution">
    <text evidence="1">The sequence shown here is derived from an EMBL/GenBank/DDBJ whole genome shotgun (WGS) entry which is preliminary data.</text>
</comment>
<evidence type="ECO:0000313" key="1">
    <source>
        <dbReference type="EMBL" id="SMP90444.1"/>
    </source>
</evidence>
<accession>A0ABY1QZD3</accession>
<dbReference type="RefSeq" id="WP_283415815.1">
    <property type="nucleotide sequence ID" value="NZ_FXUO01000002.1"/>
</dbReference>
<reference evidence="1 2" key="1">
    <citation type="submission" date="2017-05" db="EMBL/GenBank/DDBJ databases">
        <authorList>
            <person name="Varghese N."/>
            <person name="Submissions S."/>
        </authorList>
    </citation>
    <scope>NUCLEOTIDE SEQUENCE [LARGE SCALE GENOMIC DNA]</scope>
    <source>
        <strain evidence="1 2">DSM 18015</strain>
    </source>
</reference>
<name>A0ABY1QZD3_9FLAO</name>
<organism evidence="1 2">
    <name type="scientific">Epilithonimonas pallida</name>
    <dbReference type="NCBI Taxonomy" id="373671"/>
    <lineage>
        <taxon>Bacteria</taxon>
        <taxon>Pseudomonadati</taxon>
        <taxon>Bacteroidota</taxon>
        <taxon>Flavobacteriia</taxon>
        <taxon>Flavobacteriales</taxon>
        <taxon>Weeksellaceae</taxon>
        <taxon>Chryseobacterium group</taxon>
        <taxon>Epilithonimonas</taxon>
    </lineage>
</organism>
<protein>
    <submittedName>
        <fullName evidence="1">Uncharacterized protein</fullName>
    </submittedName>
</protein>
<gene>
    <name evidence="1" type="ORF">SAMN05421679_102319</name>
</gene>
<evidence type="ECO:0000313" key="2">
    <source>
        <dbReference type="Proteomes" id="UP001158050"/>
    </source>
</evidence>
<proteinExistence type="predicted"/>